<dbReference type="Proteomes" id="UP000288805">
    <property type="component" value="Unassembled WGS sequence"/>
</dbReference>
<proteinExistence type="inferred from homology"/>
<dbReference type="Gene3D" id="3.30.60.90">
    <property type="match status" value="1"/>
</dbReference>
<keyword evidence="8" id="KW-1133">Transmembrane helix</keyword>
<evidence type="ECO:0000256" key="9">
    <source>
        <dbReference type="ARBA" id="ARBA00023136"/>
    </source>
</evidence>
<dbReference type="GO" id="GO:0009734">
    <property type="term" value="P:auxin-activated signaling pathway"/>
    <property type="evidence" value="ECO:0007669"/>
    <property type="project" value="UniProtKB-KW"/>
</dbReference>
<feature type="compositionally biased region" description="Polar residues" evidence="13">
    <location>
        <begin position="316"/>
        <end position="334"/>
    </location>
</feature>
<reference evidence="15 16" key="1">
    <citation type="journal article" date="2018" name="PLoS Genet.">
        <title>Population sequencing reveals clonal diversity and ancestral inbreeding in the grapevine cultivar Chardonnay.</title>
        <authorList>
            <person name="Roach M.J."/>
            <person name="Johnson D.L."/>
            <person name="Bohlmann J."/>
            <person name="van Vuuren H.J."/>
            <person name="Jones S.J."/>
            <person name="Pretorius I.S."/>
            <person name="Schmidt S.A."/>
            <person name="Borneman A.R."/>
        </authorList>
    </citation>
    <scope>NUCLEOTIDE SEQUENCE [LARGE SCALE GENOMIC DNA]</scope>
    <source>
        <strain evidence="16">cv. Chardonnay</strain>
        <tissue evidence="15">Leaf</tissue>
    </source>
</reference>
<evidence type="ECO:0000256" key="10">
    <source>
        <dbReference type="ARBA" id="ARBA00023294"/>
    </source>
</evidence>
<dbReference type="GO" id="GO:0008270">
    <property type="term" value="F:zinc ion binding"/>
    <property type="evidence" value="ECO:0007669"/>
    <property type="project" value="UniProtKB-KW"/>
</dbReference>
<organism evidence="15 16">
    <name type="scientific">Vitis vinifera</name>
    <name type="common">Grape</name>
    <dbReference type="NCBI Taxonomy" id="29760"/>
    <lineage>
        <taxon>Eukaryota</taxon>
        <taxon>Viridiplantae</taxon>
        <taxon>Streptophyta</taxon>
        <taxon>Embryophyta</taxon>
        <taxon>Tracheophyta</taxon>
        <taxon>Spermatophyta</taxon>
        <taxon>Magnoliopsida</taxon>
        <taxon>eudicotyledons</taxon>
        <taxon>Gunneridae</taxon>
        <taxon>Pentapetalae</taxon>
        <taxon>rosids</taxon>
        <taxon>Vitales</taxon>
        <taxon>Vitaceae</taxon>
        <taxon>Viteae</taxon>
        <taxon>Vitis</taxon>
    </lineage>
</organism>
<evidence type="ECO:0000256" key="8">
    <source>
        <dbReference type="ARBA" id="ARBA00022989"/>
    </source>
</evidence>
<keyword evidence="10" id="KW-0927">Auxin signaling pathway</keyword>
<evidence type="ECO:0000256" key="12">
    <source>
        <dbReference type="PROSITE-ProRule" id="PRU00228"/>
    </source>
</evidence>
<feature type="region of interest" description="Disordered" evidence="13">
    <location>
        <begin position="312"/>
        <end position="334"/>
    </location>
</feature>
<protein>
    <recommendedName>
        <fullName evidence="11">Auxin transport protein BIG</fullName>
    </recommendedName>
</protein>
<evidence type="ECO:0000313" key="16">
    <source>
        <dbReference type="Proteomes" id="UP000288805"/>
    </source>
</evidence>
<dbReference type="AlphaFoldDB" id="A0A438IMY6"/>
<keyword evidence="5" id="KW-0479">Metal-binding</keyword>
<comment type="caution">
    <text evidence="15">The sequence shown here is derived from an EMBL/GenBank/DDBJ whole genome shotgun (WGS) entry which is preliminary data.</text>
</comment>
<dbReference type="PANTHER" id="PTHR21725">
    <property type="entry name" value="E3 UBIQUITIN-PROTEIN LIGASE UBR4"/>
    <property type="match status" value="1"/>
</dbReference>
<evidence type="ECO:0000256" key="4">
    <source>
        <dbReference type="ARBA" id="ARBA00022692"/>
    </source>
</evidence>
<dbReference type="PROSITE" id="PS50135">
    <property type="entry name" value="ZF_ZZ_2"/>
    <property type="match status" value="1"/>
</dbReference>
<gene>
    <name evidence="15" type="primary">BIG_5</name>
    <name evidence="15" type="ORF">CK203_029003</name>
</gene>
<dbReference type="InterPro" id="IPR045189">
    <property type="entry name" value="UBR4-like"/>
</dbReference>
<dbReference type="EMBL" id="QGNW01000096">
    <property type="protein sequence ID" value="RVW98080.1"/>
    <property type="molecule type" value="Genomic_DNA"/>
</dbReference>
<accession>A0A438IMY6</accession>
<keyword evidence="6 12" id="KW-0863">Zinc-finger</keyword>
<keyword evidence="3" id="KW-0217">Developmental protein</keyword>
<evidence type="ECO:0000256" key="7">
    <source>
        <dbReference type="ARBA" id="ARBA00022833"/>
    </source>
</evidence>
<evidence type="ECO:0000256" key="3">
    <source>
        <dbReference type="ARBA" id="ARBA00022473"/>
    </source>
</evidence>
<comment type="subcellular location">
    <subcellularLocation>
        <location evidence="1">Membrane</location>
        <topology evidence="1">Multi-pass membrane protein</topology>
    </subcellularLocation>
</comment>
<keyword evidence="4" id="KW-0812">Transmembrane</keyword>
<name>A0A438IMY6_VITVI</name>
<dbReference type="FunFam" id="3.30.60.90:FF:000010">
    <property type="entry name" value="auxin transport protein BIG"/>
    <property type="match status" value="1"/>
</dbReference>
<evidence type="ECO:0000256" key="13">
    <source>
        <dbReference type="SAM" id="MobiDB-lite"/>
    </source>
</evidence>
<dbReference type="Pfam" id="PF00569">
    <property type="entry name" value="ZZ"/>
    <property type="match status" value="1"/>
</dbReference>
<feature type="domain" description="ZZ-type" evidence="14">
    <location>
        <begin position="145"/>
        <end position="204"/>
    </location>
</feature>
<dbReference type="GO" id="GO:0016020">
    <property type="term" value="C:membrane"/>
    <property type="evidence" value="ECO:0007669"/>
    <property type="project" value="UniProtKB-SubCell"/>
</dbReference>
<evidence type="ECO:0000256" key="5">
    <source>
        <dbReference type="ARBA" id="ARBA00022723"/>
    </source>
</evidence>
<evidence type="ECO:0000256" key="1">
    <source>
        <dbReference type="ARBA" id="ARBA00004141"/>
    </source>
</evidence>
<evidence type="ECO:0000256" key="6">
    <source>
        <dbReference type="ARBA" id="ARBA00022771"/>
    </source>
</evidence>
<dbReference type="InterPro" id="IPR000433">
    <property type="entry name" value="Znf_ZZ"/>
</dbReference>
<dbReference type="SUPFAM" id="SSF57850">
    <property type="entry name" value="RING/U-box"/>
    <property type="match status" value="1"/>
</dbReference>
<sequence length="405" mass="44105">MCVPLFILLQPDVGSEVVDGLMQVLWGILDIEQPDTQTMNNIVVSSVELIYCYAECLALHGRDTGGRSVAPAVVLFKKLLFSPNEAVQTSSSLAISSRLLQVPFPKQTMLPTDDVVESTVSTSVTADAAGGNTQVMIEEDSITSSVQYCCDGCSTVPILRRRWHCNVCPDFDLLETLGGDGSEIHFSTDDLSESSLLPVTTDVTVQNSTPAIHVLEPNESGEFSASVIDPVSISASKRAVNSLLLSELLEQLKGWMKTTSGLRLYLLCSSSTDYHLLKPFVAKTRSPFGEVAILVFMFFTLMLRNWHQPGSDGSIPKSSGGSDMQDKSNIQIPPSTSIVAPSSLDDQEKHDSASQLLQACSSLRQQAFVNYLMDILQQLVHVFKSPNVNLKLHMVQTLAWGVGLY</sequence>
<dbReference type="CDD" id="cd02249">
    <property type="entry name" value="ZZ"/>
    <property type="match status" value="1"/>
</dbReference>
<evidence type="ECO:0000313" key="15">
    <source>
        <dbReference type="EMBL" id="RVW98080.1"/>
    </source>
</evidence>
<dbReference type="PANTHER" id="PTHR21725:SF1">
    <property type="entry name" value="E3 UBIQUITIN-PROTEIN LIGASE UBR4"/>
    <property type="match status" value="1"/>
</dbReference>
<keyword evidence="7" id="KW-0862">Zinc</keyword>
<evidence type="ECO:0000259" key="14">
    <source>
        <dbReference type="PROSITE" id="PS50135"/>
    </source>
</evidence>
<dbReference type="SMART" id="SM00291">
    <property type="entry name" value="ZnF_ZZ"/>
    <property type="match status" value="1"/>
</dbReference>
<evidence type="ECO:0000256" key="11">
    <source>
        <dbReference type="ARBA" id="ARBA00070858"/>
    </source>
</evidence>
<evidence type="ECO:0000256" key="2">
    <source>
        <dbReference type="ARBA" id="ARBA00009970"/>
    </source>
</evidence>
<comment type="similarity">
    <text evidence="2">Belongs to the UBR4 family.</text>
</comment>
<keyword evidence="9" id="KW-0472">Membrane</keyword>
<dbReference type="InterPro" id="IPR043145">
    <property type="entry name" value="Znf_ZZ_sf"/>
</dbReference>